<reference evidence="1 2" key="2">
    <citation type="journal article" date="2016" name="Genome Announc.">
        <title>Draft Genome Sequence of the N2-Fixing Cyanobacterium Nostoc piscinale CENA21, Isolated from the Brazilian Amazon Floodplain.</title>
        <authorList>
            <person name="Leao T."/>
            <person name="Guimaraes P.I."/>
            <person name="de Melo A.G."/>
            <person name="Ramos R.T."/>
            <person name="Leao P.N."/>
            <person name="Silva A."/>
            <person name="Fiore M.F."/>
            <person name="Schneider M.P."/>
        </authorList>
    </citation>
    <scope>NUCLEOTIDE SEQUENCE [LARGE SCALE GENOMIC DNA]</scope>
    <source>
        <strain evidence="1 2">CENA21</strain>
    </source>
</reference>
<name>A0A0M4T0W3_9NOSO</name>
<accession>A0A0M4T0W3</accession>
<dbReference type="STRING" id="224013.ACX27_27400"/>
<protein>
    <submittedName>
        <fullName evidence="1">Uncharacterized protein</fullName>
    </submittedName>
</protein>
<dbReference type="AlphaFoldDB" id="A0A0M4T0W3"/>
<proteinExistence type="predicted"/>
<gene>
    <name evidence="1" type="ORF">ACX27_27400</name>
</gene>
<dbReference type="RefSeq" id="WP_062297206.1">
    <property type="nucleotide sequence ID" value="NZ_CP012036.1"/>
</dbReference>
<evidence type="ECO:0000313" key="1">
    <source>
        <dbReference type="EMBL" id="ALF55734.1"/>
    </source>
</evidence>
<dbReference type="KEGG" id="npz:ACX27_27400"/>
<keyword evidence="2" id="KW-1185">Reference proteome</keyword>
<organism evidence="1 2">
    <name type="scientific">Nostoc piscinale CENA21</name>
    <dbReference type="NCBI Taxonomy" id="224013"/>
    <lineage>
        <taxon>Bacteria</taxon>
        <taxon>Bacillati</taxon>
        <taxon>Cyanobacteriota</taxon>
        <taxon>Cyanophyceae</taxon>
        <taxon>Nostocales</taxon>
        <taxon>Nostocaceae</taxon>
        <taxon>Nostoc</taxon>
    </lineage>
</organism>
<evidence type="ECO:0000313" key="2">
    <source>
        <dbReference type="Proteomes" id="UP000062645"/>
    </source>
</evidence>
<sequence length="188" mass="21652">MPRSKKVVENLEPELHLRTMAKSAPEENPRETVTLLGLSLTAMANGHPRFAAELRKAAAIILGVDEAQLETKKQQLEQLSSAIAAFQKVNTWAEVSQLSDRYHLIKQEIWVNLIPQQRQKIEELKNSVDVCDDSLKIGDRVSHSDKFQVRYQSKGTIIGFENEMFLVEWDGEKHLFQHRYEESELRKI</sequence>
<dbReference type="PATRIC" id="fig|224013.5.peg.6552"/>
<dbReference type="EMBL" id="CP012036">
    <property type="protein sequence ID" value="ALF55734.1"/>
    <property type="molecule type" value="Genomic_DNA"/>
</dbReference>
<reference evidence="2" key="1">
    <citation type="submission" date="2015-07" db="EMBL/GenBank/DDBJ databases">
        <title>Genome Of Nitrogen-Fixing Cyanobacterium Nostoc piscinale CENA21 From Solimoes/Amazon River Floodplain Sediments And Comparative Genomics To Uncover Biosynthetic Natural Products Potential.</title>
        <authorList>
            <person name="Leao T.F."/>
            <person name="Leao P.N."/>
            <person name="Guimaraes P.I."/>
            <person name="de Melo A.G.C."/>
            <person name="Ramos R.T.J."/>
            <person name="Silva A."/>
            <person name="Fiore M.F."/>
            <person name="Schneider M.P.C."/>
        </authorList>
    </citation>
    <scope>NUCLEOTIDE SEQUENCE [LARGE SCALE GENOMIC DNA]</scope>
    <source>
        <strain evidence="2">CENA21</strain>
    </source>
</reference>
<dbReference type="Proteomes" id="UP000062645">
    <property type="component" value="Chromosome"/>
</dbReference>